<feature type="transmembrane region" description="Helical" evidence="1">
    <location>
        <begin position="20"/>
        <end position="40"/>
    </location>
</feature>
<accession>A0A1C1C7X0</accession>
<gene>
    <name evidence="2" type="ORF">CLCR_06417</name>
</gene>
<dbReference type="VEuPathDB" id="FungiDB:G647_07313"/>
<evidence type="ECO:0000313" key="3">
    <source>
        <dbReference type="Proteomes" id="UP000094526"/>
    </source>
</evidence>
<evidence type="ECO:0000313" key="2">
    <source>
        <dbReference type="EMBL" id="OCT44643.1"/>
    </source>
</evidence>
<reference evidence="3" key="1">
    <citation type="submission" date="2015-07" db="EMBL/GenBank/DDBJ databases">
        <authorList>
            <person name="Teixeira M.M."/>
            <person name="Souza R.C."/>
            <person name="Almeida L.G."/>
            <person name="Vicente V.A."/>
            <person name="de Hoog S."/>
            <person name="Bocca A.L."/>
            <person name="de Almeida S.R."/>
            <person name="Vasconcelos A.T."/>
            <person name="Felipe M.S."/>
        </authorList>
    </citation>
    <scope>NUCLEOTIDE SEQUENCE [LARGE SCALE GENOMIC DNA]</scope>
    <source>
        <strain evidence="3">KSF</strain>
    </source>
</reference>
<protein>
    <submittedName>
        <fullName evidence="2">Uncharacterized protein</fullName>
    </submittedName>
</protein>
<comment type="caution">
    <text evidence="2">The sequence shown here is derived from an EMBL/GenBank/DDBJ whole genome shotgun (WGS) entry which is preliminary data.</text>
</comment>
<evidence type="ECO:0000256" key="1">
    <source>
        <dbReference type="SAM" id="Phobius"/>
    </source>
</evidence>
<dbReference type="STRING" id="86049.A0A1C1C7X0"/>
<dbReference type="AlphaFoldDB" id="A0A1C1C7X0"/>
<keyword evidence="1" id="KW-0472">Membrane</keyword>
<dbReference type="Proteomes" id="UP000094526">
    <property type="component" value="Unassembled WGS sequence"/>
</dbReference>
<dbReference type="EMBL" id="LGRB01000020">
    <property type="protein sequence ID" value="OCT44643.1"/>
    <property type="molecule type" value="Genomic_DNA"/>
</dbReference>
<keyword evidence="1" id="KW-1133">Transmembrane helix</keyword>
<keyword evidence="1" id="KW-0812">Transmembrane</keyword>
<name>A0A1C1C7X0_9EURO</name>
<keyword evidence="3" id="KW-1185">Reference proteome</keyword>
<organism evidence="2 3">
    <name type="scientific">Cladophialophora carrionii</name>
    <dbReference type="NCBI Taxonomy" id="86049"/>
    <lineage>
        <taxon>Eukaryota</taxon>
        <taxon>Fungi</taxon>
        <taxon>Dikarya</taxon>
        <taxon>Ascomycota</taxon>
        <taxon>Pezizomycotina</taxon>
        <taxon>Eurotiomycetes</taxon>
        <taxon>Chaetothyriomycetidae</taxon>
        <taxon>Chaetothyriales</taxon>
        <taxon>Herpotrichiellaceae</taxon>
        <taxon>Cladophialophora</taxon>
    </lineage>
</organism>
<proteinExistence type="predicted"/>
<dbReference type="VEuPathDB" id="FungiDB:CLCR_06417"/>
<sequence>MHHSDRFSLFFVPDMYTETLSFSGGAIFFLIAAGQVFGVVGRLGRSDYLDHLVEQRREERKAGQIRKAWVVVEYSARKGQLTSRDFQPELAGTTAATLKVAALKSGTTESLAHIGSEHTRVGDQ</sequence>